<comment type="pathway">
    <text evidence="14">Amino-acid biosynthesis.</text>
</comment>
<dbReference type="PROSITE" id="PS51278">
    <property type="entry name" value="GATASE_TYPE_2"/>
    <property type="match status" value="1"/>
</dbReference>
<evidence type="ECO:0000256" key="3">
    <source>
        <dbReference type="ARBA" id="ARBA00009716"/>
    </source>
</evidence>
<dbReference type="RefSeq" id="WP_344787012.1">
    <property type="nucleotide sequence ID" value="NZ_BAABCA010000002.1"/>
</dbReference>
<dbReference type="PANTHER" id="PTHR11938:SF133">
    <property type="entry name" value="GLUTAMATE SYNTHASE (NADH)"/>
    <property type="match status" value="1"/>
</dbReference>
<dbReference type="Proteomes" id="UP001501496">
    <property type="component" value="Unassembled WGS sequence"/>
</dbReference>
<evidence type="ECO:0000313" key="17">
    <source>
        <dbReference type="EMBL" id="GAA4233338.1"/>
    </source>
</evidence>
<dbReference type="Pfam" id="PF01493">
    <property type="entry name" value="GXGXG"/>
    <property type="match status" value="1"/>
</dbReference>
<dbReference type="Gene3D" id="2.160.20.60">
    <property type="entry name" value="Glutamate synthase, alpha subunit, C-terminal domain"/>
    <property type="match status" value="1"/>
</dbReference>
<keyword evidence="10" id="KW-0408">Iron</keyword>
<dbReference type="SUPFAM" id="SSF56235">
    <property type="entry name" value="N-terminal nucleophile aminohydrolases (Ntn hydrolases)"/>
    <property type="match status" value="1"/>
</dbReference>
<dbReference type="InterPro" id="IPR050711">
    <property type="entry name" value="ET-N_metabolism_enzyme"/>
</dbReference>
<keyword evidence="11" id="KW-0411">Iron-sulfur</keyword>
<organism evidence="17 18">
    <name type="scientific">Postechiella marina</name>
    <dbReference type="NCBI Taxonomy" id="943941"/>
    <lineage>
        <taxon>Bacteria</taxon>
        <taxon>Pseudomonadati</taxon>
        <taxon>Bacteroidota</taxon>
        <taxon>Flavobacteriia</taxon>
        <taxon>Flavobacteriales</taxon>
        <taxon>Flavobacteriaceae</taxon>
        <taxon>Postechiella</taxon>
    </lineage>
</organism>
<evidence type="ECO:0000256" key="7">
    <source>
        <dbReference type="ARBA" id="ARBA00022723"/>
    </source>
</evidence>
<feature type="region of interest" description="Disordered" evidence="15">
    <location>
        <begin position="899"/>
        <end position="922"/>
    </location>
</feature>
<keyword evidence="12" id="KW-0314">Glutamate biosynthesis</keyword>
<evidence type="ECO:0000256" key="10">
    <source>
        <dbReference type="ARBA" id="ARBA00023004"/>
    </source>
</evidence>
<evidence type="ECO:0000256" key="6">
    <source>
        <dbReference type="ARBA" id="ARBA00022643"/>
    </source>
</evidence>
<evidence type="ECO:0000256" key="12">
    <source>
        <dbReference type="ARBA" id="ARBA00023164"/>
    </source>
</evidence>
<dbReference type="Gene3D" id="3.60.20.10">
    <property type="entry name" value="Glutamine Phosphoribosylpyrophosphate, subunit 1, domain 1"/>
    <property type="match status" value="1"/>
</dbReference>
<evidence type="ECO:0000256" key="13">
    <source>
        <dbReference type="ARBA" id="ARBA00023291"/>
    </source>
</evidence>
<evidence type="ECO:0000259" key="16">
    <source>
        <dbReference type="PROSITE" id="PS51278"/>
    </source>
</evidence>
<dbReference type="SUPFAM" id="SSF51395">
    <property type="entry name" value="FMN-linked oxidoreductases"/>
    <property type="match status" value="1"/>
</dbReference>
<keyword evidence="18" id="KW-1185">Reference proteome</keyword>
<evidence type="ECO:0000256" key="9">
    <source>
        <dbReference type="ARBA" id="ARBA00023002"/>
    </source>
</evidence>
<dbReference type="InterPro" id="IPR036485">
    <property type="entry name" value="Glu_synth_asu_C_sf"/>
</dbReference>
<evidence type="ECO:0000256" key="5">
    <source>
        <dbReference type="ARBA" id="ARBA00022630"/>
    </source>
</evidence>
<keyword evidence="13" id="KW-0003">3Fe-4S</keyword>
<protein>
    <submittedName>
        <fullName evidence="17">Glutamate synthase large subunit</fullName>
    </submittedName>
</protein>
<keyword evidence="8" id="KW-0315">Glutamine amidotransferase</keyword>
<evidence type="ECO:0000256" key="8">
    <source>
        <dbReference type="ARBA" id="ARBA00022962"/>
    </source>
</evidence>
<evidence type="ECO:0000256" key="15">
    <source>
        <dbReference type="SAM" id="MobiDB-lite"/>
    </source>
</evidence>
<keyword evidence="6" id="KW-0288">FMN</keyword>
<dbReference type="Pfam" id="PF01645">
    <property type="entry name" value="Glu_synthase"/>
    <property type="match status" value="1"/>
</dbReference>
<dbReference type="Gene3D" id="3.20.20.70">
    <property type="entry name" value="Aldolase class I"/>
    <property type="match status" value="2"/>
</dbReference>
<evidence type="ECO:0000256" key="14">
    <source>
        <dbReference type="ARBA" id="ARBA00029440"/>
    </source>
</evidence>
<keyword evidence="9" id="KW-0560">Oxidoreductase</keyword>
<dbReference type="SUPFAM" id="SSF69336">
    <property type="entry name" value="Alpha subunit of glutamate synthase, C-terminal domain"/>
    <property type="match status" value="1"/>
</dbReference>
<dbReference type="CDD" id="cd00713">
    <property type="entry name" value="GltS"/>
    <property type="match status" value="1"/>
</dbReference>
<dbReference type="InterPro" id="IPR017932">
    <property type="entry name" value="GATase_2_dom"/>
</dbReference>
<comment type="cofactor">
    <cofactor evidence="2">
        <name>[3Fe-4S] cluster</name>
        <dbReference type="ChEBI" id="CHEBI:21137"/>
    </cofactor>
</comment>
<evidence type="ECO:0000256" key="11">
    <source>
        <dbReference type="ARBA" id="ARBA00023014"/>
    </source>
</evidence>
<dbReference type="CDD" id="cd00982">
    <property type="entry name" value="gltB_C"/>
    <property type="match status" value="1"/>
</dbReference>
<dbReference type="EMBL" id="BAABCA010000002">
    <property type="protein sequence ID" value="GAA4233338.1"/>
    <property type="molecule type" value="Genomic_DNA"/>
</dbReference>
<accession>A0ABP8C4A3</accession>
<comment type="cofactor">
    <cofactor evidence="1">
        <name>FMN</name>
        <dbReference type="ChEBI" id="CHEBI:58210"/>
    </cofactor>
</comment>
<dbReference type="Pfam" id="PF00310">
    <property type="entry name" value="GATase_2"/>
    <property type="match status" value="1"/>
</dbReference>
<keyword evidence="4" id="KW-0028">Amino-acid biosynthesis</keyword>
<evidence type="ECO:0000256" key="2">
    <source>
        <dbReference type="ARBA" id="ARBA00001927"/>
    </source>
</evidence>
<dbReference type="InterPro" id="IPR002489">
    <property type="entry name" value="Glu_synth_asu_C"/>
</dbReference>
<evidence type="ECO:0000256" key="4">
    <source>
        <dbReference type="ARBA" id="ARBA00022605"/>
    </source>
</evidence>
<name>A0ABP8C4A3_9FLAO</name>
<comment type="similarity">
    <text evidence="3">Belongs to the glutamate synthase family.</text>
</comment>
<evidence type="ECO:0000256" key="1">
    <source>
        <dbReference type="ARBA" id="ARBA00001917"/>
    </source>
</evidence>
<gene>
    <name evidence="17" type="primary">gltB</name>
    <name evidence="17" type="ORF">GCM10022291_10080</name>
</gene>
<keyword evidence="7" id="KW-0479">Metal-binding</keyword>
<dbReference type="NCBIfam" id="NF008730">
    <property type="entry name" value="PRK11750.1"/>
    <property type="match status" value="1"/>
</dbReference>
<dbReference type="InterPro" id="IPR002932">
    <property type="entry name" value="Glu_synthdom"/>
</dbReference>
<sequence>MLKKQGLYLPEFEHENCGAGFICNLKGEKTNQIIHDALEILVKLEHRGGVSADGKTGDGAGLLIDIPHDYFKRVCEFDIPSQREYAVGMVFLPKVKNQYQFCKDVFEKEIKAQGLSILGWREVPVDSSQLGEIALASEPNIEQLFIGKTEDVAEDIFKAKLYAARKITEHVIRKSKMSQSDYFYLPSLSNTTLIYKGIIMPEDIGPYFTDLQQVDLVTRLALVHQRFSTNTMPAWELAQPFRFMCQNGEINTLRGNVSRMRVREEIMKSDVFGPQIDKLFPIILPGKSDSASMDMVVELLTHTGRSLPEVMMMMIPEAWEKHKTMSKERKAFYEYNACLMEPWDGPASVPFTDGDYVGALLDRNGLRPSRYTVTKSGKLIMSSEIGVVEVAPEDVESHGRLEPGKMFLVDMNEGRIINDEEIKSKIVSERPYQEWLDKTRIHLKDIPYTNTTCPIETIDIKTRQRLFNYTFEDIQEVITPMAIVGKEALGSMGIDTPLAVLSDRPQLISNYFKQLFAQVTNPPLDGIREEIVTDISLSLGKDRNIFSITERQCRKLKIQNPVISNADLEKIRNISVESFKAETIEILYKKDRGLNGLEDALDDIIVQIEKALLRGTNIIILSDRGVNKEFAPIPSLLACSYVHHQMNRLRKRSYFDIIIESAEPREPHHFATLFGYGASAINPYMVNEIIRMQVKEGFITGMDEQKAVDNFNKAIGKGILKVMNKIGISTLHSYRGSQIFEIVGFNSQFVEKYFPYTASRIEGIGLYEIEKEITERYKYAYPDTFIDKRLGLNIGGDYRWRRNGERHMFNPTTVAKLQQAVRLSDQASYDVYSKAVNDQAENLMTIRGLFEFDNLDPIPLDEVEPWTDIVKRFKTGAMSYGSISREAHENLAIAMNRIGGKSNSGEGGEDRKRFIPDANGDSRNSAIKQVASGRFGVTSHYLSNAREIQIKMAQGAKPGEGGQLPGEKVLPWIASARNSTPFVGLISPPPHHDIYSIEDLAQLIYDLKNANREARVNVKLVSEVGVGTIAAGVSKAKADVVLIAGYDGGTGASPLTSLKHAGLPWELGLAEAQQTLVLNNLRSRIVVECDGQLKTGRDVAIAALLGAEEFGFATAPLVASGCIMMRKCHLNTCPVGIATQDKELRKNFKGTPEHVINFFYYIAEELRGIMAQLGFRSMDEMIGQTHKINANKAITHYKARGLDLSSILHRPVAYSKMPVKNLEKQDHNLENVLDFTILKHAKTAITNKVPTTLEFPICNIDRSVGAIISNEISKAHGHLGLPDNTLNINFTGSAGQSFGAFGAHGLTFNLDGNTNDYLGKGLSGAKIIVKKPAKADFIAENNIIVGNVCLFGAVEGEAYINGIAGERFAVRNSGATTVVEGVGDHCCEYMTGGKVIVLGDTGRNFAAGMSGGIAYVYDPEDKFVNGLCNTETIDFEDILAEDAADLKGWIEKHVSYTESELGKKLLADWDNSLKNFVRVMPTEYKKALERLAKGEVMVEELEIA</sequence>
<keyword evidence="5" id="KW-0285">Flavoprotein</keyword>
<dbReference type="InterPro" id="IPR013785">
    <property type="entry name" value="Aldolase_TIM"/>
</dbReference>
<comment type="caution">
    <text evidence="17">The sequence shown here is derived from an EMBL/GenBank/DDBJ whole genome shotgun (WGS) entry which is preliminary data.</text>
</comment>
<dbReference type="Pfam" id="PF04898">
    <property type="entry name" value="Glu_syn_central"/>
    <property type="match status" value="1"/>
</dbReference>
<dbReference type="CDD" id="cd02808">
    <property type="entry name" value="GltS_FMN"/>
    <property type="match status" value="1"/>
</dbReference>
<feature type="domain" description="Glutamine amidotransferase type-2" evidence="16">
    <location>
        <begin position="17"/>
        <end position="412"/>
    </location>
</feature>
<evidence type="ECO:0000313" key="18">
    <source>
        <dbReference type="Proteomes" id="UP001501496"/>
    </source>
</evidence>
<dbReference type="InterPro" id="IPR029055">
    <property type="entry name" value="Ntn_hydrolases_N"/>
</dbReference>
<dbReference type="PANTHER" id="PTHR11938">
    <property type="entry name" value="FAD NADPH DEHYDROGENASE/OXIDOREDUCTASE"/>
    <property type="match status" value="1"/>
</dbReference>
<reference evidence="18" key="1">
    <citation type="journal article" date="2019" name="Int. J. Syst. Evol. Microbiol.">
        <title>The Global Catalogue of Microorganisms (GCM) 10K type strain sequencing project: providing services to taxonomists for standard genome sequencing and annotation.</title>
        <authorList>
            <consortium name="The Broad Institute Genomics Platform"/>
            <consortium name="The Broad Institute Genome Sequencing Center for Infectious Disease"/>
            <person name="Wu L."/>
            <person name="Ma J."/>
        </authorList>
    </citation>
    <scope>NUCLEOTIDE SEQUENCE [LARGE SCALE GENOMIC DNA]</scope>
    <source>
        <strain evidence="18">JCM 17630</strain>
    </source>
</reference>
<dbReference type="InterPro" id="IPR006982">
    <property type="entry name" value="Glu_synth_centr_N"/>
</dbReference>
<proteinExistence type="inferred from homology"/>